<evidence type="ECO:0000256" key="1">
    <source>
        <dbReference type="SAM" id="MobiDB-lite"/>
    </source>
</evidence>
<feature type="region of interest" description="Disordered" evidence="1">
    <location>
        <begin position="52"/>
        <end position="137"/>
    </location>
</feature>
<evidence type="ECO:0000313" key="3">
    <source>
        <dbReference type="Proteomes" id="UP000672032"/>
    </source>
</evidence>
<dbReference type="EMBL" id="CP063413">
    <property type="protein sequence ID" value="QSZ37560.1"/>
    <property type="molecule type" value="Genomic_DNA"/>
</dbReference>
<feature type="region of interest" description="Disordered" evidence="1">
    <location>
        <begin position="164"/>
        <end position="225"/>
    </location>
</feature>
<name>A0A8A3PQY5_9HELO</name>
<accession>A0A8A3PQY5</accession>
<organism evidence="2 3">
    <name type="scientific">Monilinia vaccinii-corymbosi</name>
    <dbReference type="NCBI Taxonomy" id="61207"/>
    <lineage>
        <taxon>Eukaryota</taxon>
        <taxon>Fungi</taxon>
        <taxon>Dikarya</taxon>
        <taxon>Ascomycota</taxon>
        <taxon>Pezizomycotina</taxon>
        <taxon>Leotiomycetes</taxon>
        <taxon>Helotiales</taxon>
        <taxon>Sclerotiniaceae</taxon>
        <taxon>Monilinia</taxon>
    </lineage>
</organism>
<evidence type="ECO:0000313" key="2">
    <source>
        <dbReference type="EMBL" id="QSZ37560.1"/>
    </source>
</evidence>
<dbReference type="AlphaFoldDB" id="A0A8A3PQY5"/>
<gene>
    <name evidence="2" type="ORF">DSL72_008658</name>
</gene>
<sequence>MMDDIELELEDDSAAMAAMMGFSGFGNQNAHAKKRKFNAATDAFVEGAALENIDRGGKKGQGSGGNQIPLGKTRVMGAKAVEEKRNGEEIDLEDDEDGDGTAEAEAGEDEGPRYMDTSAPPPIFDGSEGGERALGQGETLEEPAMVEERRKAQEQIDAILAAAPESANTKTSQPIPGNLHGLPQKPRHNNTAFIAGGGHGRGGRGGGSDAGSMASSRPSGRGTFNKTWYEGYYDRSFNENPWARLEQERGLEAKGSWI</sequence>
<feature type="compositionally biased region" description="Polar residues" evidence="1">
    <location>
        <begin position="166"/>
        <end position="175"/>
    </location>
</feature>
<protein>
    <submittedName>
        <fullName evidence="2">Uncharacterized protein</fullName>
    </submittedName>
</protein>
<feature type="compositionally biased region" description="Gly residues" evidence="1">
    <location>
        <begin position="195"/>
        <end position="209"/>
    </location>
</feature>
<feature type="compositionally biased region" description="Acidic residues" evidence="1">
    <location>
        <begin position="89"/>
        <end position="109"/>
    </location>
</feature>
<proteinExistence type="predicted"/>
<dbReference type="OrthoDB" id="5419162at2759"/>
<reference evidence="2" key="1">
    <citation type="submission" date="2020-10" db="EMBL/GenBank/DDBJ databases">
        <title>Genome Sequence of Monilinia vaccinii-corymbosi Sheds Light on Mummy Berry Disease Infection of Blueberry and Mating Type.</title>
        <authorList>
            <person name="Yow A.G."/>
            <person name="Zhang Y."/>
            <person name="Bansal K."/>
            <person name="Eacker S.M."/>
            <person name="Sullivan S."/>
            <person name="Liachko I."/>
            <person name="Cubeta M.A."/>
            <person name="Rollins J.A."/>
            <person name="Ashrafi H."/>
        </authorList>
    </citation>
    <scope>NUCLEOTIDE SEQUENCE</scope>
    <source>
        <strain evidence="2">RL-1</strain>
    </source>
</reference>
<keyword evidence="3" id="KW-1185">Reference proteome</keyword>
<dbReference type="Proteomes" id="UP000672032">
    <property type="component" value="Chromosome 9"/>
</dbReference>